<comment type="caution">
    <text evidence="1">The sequence shown here is derived from an EMBL/GenBank/DDBJ whole genome shotgun (WGS) entry which is preliminary data.</text>
</comment>
<gene>
    <name evidence="1" type="ORF">DSM107010_17000</name>
</gene>
<reference evidence="1 2" key="1">
    <citation type="journal article" date="2019" name="Genome Biol. Evol.">
        <title>Day and night: Metabolic profiles and evolutionary relationships of six axenic non-marine cyanobacteria.</title>
        <authorList>
            <person name="Will S.E."/>
            <person name="Henke P."/>
            <person name="Boedeker C."/>
            <person name="Huang S."/>
            <person name="Brinkmann H."/>
            <person name="Rohde M."/>
            <person name="Jarek M."/>
            <person name="Friedl T."/>
            <person name="Seufert S."/>
            <person name="Schumacher M."/>
            <person name="Overmann J."/>
            <person name="Neumann-Schaal M."/>
            <person name="Petersen J."/>
        </authorList>
    </citation>
    <scope>NUCLEOTIDE SEQUENCE [LARGE SCALE GENOMIC DNA]</scope>
    <source>
        <strain evidence="1 2">SAG 39.79</strain>
    </source>
</reference>
<organism evidence="1 2">
    <name type="scientific">Chroococcidiopsis cubana SAG 39.79</name>
    <dbReference type="NCBI Taxonomy" id="388085"/>
    <lineage>
        <taxon>Bacteria</taxon>
        <taxon>Bacillati</taxon>
        <taxon>Cyanobacteriota</taxon>
        <taxon>Cyanophyceae</taxon>
        <taxon>Chroococcidiopsidales</taxon>
        <taxon>Chroococcidiopsidaceae</taxon>
        <taxon>Chroococcidiopsis</taxon>
    </lineage>
</organism>
<name>A0AB37UNZ1_9CYAN</name>
<dbReference type="EMBL" id="RSCK01000009">
    <property type="protein sequence ID" value="RUT13144.1"/>
    <property type="molecule type" value="Genomic_DNA"/>
</dbReference>
<evidence type="ECO:0000313" key="1">
    <source>
        <dbReference type="EMBL" id="RUT13144.1"/>
    </source>
</evidence>
<protein>
    <submittedName>
        <fullName evidence="1">Uncharacterized protein</fullName>
    </submittedName>
</protein>
<dbReference type="RefSeq" id="WP_106167332.1">
    <property type="nucleotide sequence ID" value="NZ_JAVKZF010000001.1"/>
</dbReference>
<proteinExistence type="predicted"/>
<dbReference type="AlphaFoldDB" id="A0AB37UNZ1"/>
<evidence type="ECO:0000313" key="2">
    <source>
        <dbReference type="Proteomes" id="UP000282574"/>
    </source>
</evidence>
<sequence>MRQVYSFKPGRDPVLLGSLEEFSELTICGKKDKDFGVIEIDLDGGNLFVADNEVEMWMYAGECNALRDDYQPTK</sequence>
<keyword evidence="2" id="KW-1185">Reference proteome</keyword>
<accession>A0AB37UNZ1</accession>
<dbReference type="Proteomes" id="UP000282574">
    <property type="component" value="Unassembled WGS sequence"/>
</dbReference>